<dbReference type="Gene3D" id="3.90.1640.10">
    <property type="entry name" value="inorganic pyrophosphatase (n-terminal core)"/>
    <property type="match status" value="1"/>
</dbReference>
<organism evidence="1">
    <name type="scientific">Clostridium innocuum</name>
    <dbReference type="NCBI Taxonomy" id="1522"/>
    <lineage>
        <taxon>Bacteria</taxon>
        <taxon>Bacillati</taxon>
        <taxon>Bacillota</taxon>
        <taxon>Clostridia</taxon>
        <taxon>Eubacteriales</taxon>
        <taxon>Clostridiaceae</taxon>
        <taxon>Clostridium</taxon>
    </lineage>
</organism>
<dbReference type="EC" id="3.6.1.1" evidence="1"/>
<evidence type="ECO:0000313" key="1">
    <source>
        <dbReference type="EMBL" id="VYT47378.1"/>
    </source>
</evidence>
<protein>
    <submittedName>
        <fullName evidence="1">Cobalt-dependent inorganic pyrophosphatase</fullName>
        <ecNumber evidence="1">3.6.1.1</ecNumber>
    </submittedName>
</protein>
<reference evidence="1" key="1">
    <citation type="submission" date="2019-11" db="EMBL/GenBank/DDBJ databases">
        <authorList>
            <person name="Feng L."/>
        </authorList>
    </citation>
    <scope>NUCLEOTIDE SEQUENCE</scope>
    <source>
        <strain evidence="1">CinnocuumLFYP12</strain>
    </source>
</reference>
<keyword evidence="1" id="KW-0378">Hydrolase</keyword>
<dbReference type="InterPro" id="IPR038763">
    <property type="entry name" value="DHH_sf"/>
</dbReference>
<gene>
    <name evidence="1" type="ORF">CILFYP12_03692</name>
</gene>
<sequence>MKDVVHIIGHKNPDTDSIVSAIAYAQLKQKL</sequence>
<dbReference type="AlphaFoldDB" id="A0A6N2X0U0"/>
<dbReference type="EMBL" id="CACRTE010000037">
    <property type="protein sequence ID" value="VYT47378.1"/>
    <property type="molecule type" value="Genomic_DNA"/>
</dbReference>
<accession>A0A6N2X0U0</accession>
<dbReference type="GO" id="GO:0004427">
    <property type="term" value="F:inorganic diphosphate phosphatase activity"/>
    <property type="evidence" value="ECO:0007669"/>
    <property type="project" value="UniProtKB-EC"/>
</dbReference>
<proteinExistence type="predicted"/>
<name>A0A6N2X0U0_CLOIN</name>
<dbReference type="SUPFAM" id="SSF64182">
    <property type="entry name" value="DHH phosphoesterases"/>
    <property type="match status" value="1"/>
</dbReference>